<comment type="caution">
    <text evidence="1">The sequence shown here is derived from an EMBL/GenBank/DDBJ whole genome shotgun (WGS) entry which is preliminary data.</text>
</comment>
<dbReference type="AlphaFoldDB" id="A0A084ZPA2"/>
<accession>A0A084ZPA2</accession>
<dbReference type="Proteomes" id="UP000028630">
    <property type="component" value="Unassembled WGS sequence"/>
</dbReference>
<sequence>MNISNSRLQYAAANGLSQEETQTGLNKLAKNELPDGANIAKVFVDGYKYWVMIVYVGYFSSAGSIGKVIGSEVIV</sequence>
<reference evidence="2" key="1">
    <citation type="submission" date="2014-05" db="EMBL/GenBank/DDBJ databases">
        <title>ATOL: Assembling a taxonomically balanced genome-scale reconstruction of the evolutionary history of the Enterobacteriaceae.</title>
        <authorList>
            <person name="Plunkett G. III"/>
            <person name="Neeno-Eckwall E.C."/>
            <person name="Glasner J.D."/>
            <person name="Perna N.T."/>
        </authorList>
    </citation>
    <scope>NUCLEOTIDE SEQUENCE [LARGE SCALE GENOMIC DNA]</scope>
    <source>
        <strain evidence="2">ATCC 49490</strain>
    </source>
</reference>
<name>A0A084ZPA2_9ENTR</name>
<gene>
    <name evidence="1" type="ORF">GTGU_04299</name>
</gene>
<keyword evidence="2" id="KW-1185">Reference proteome</keyword>
<organism evidence="1 2">
    <name type="scientific">Trabulsiella guamensis ATCC 49490</name>
    <dbReference type="NCBI Taxonomy" id="1005994"/>
    <lineage>
        <taxon>Bacteria</taxon>
        <taxon>Pseudomonadati</taxon>
        <taxon>Pseudomonadota</taxon>
        <taxon>Gammaproteobacteria</taxon>
        <taxon>Enterobacterales</taxon>
        <taxon>Enterobacteriaceae</taxon>
        <taxon>Trabulsiella</taxon>
    </lineage>
</organism>
<protein>
    <submittedName>
        <fullName evidence="1">Uncharacterized protein</fullName>
    </submittedName>
</protein>
<evidence type="ECO:0000313" key="2">
    <source>
        <dbReference type="Proteomes" id="UP000028630"/>
    </source>
</evidence>
<dbReference type="RefSeq" id="WP_051857409.1">
    <property type="nucleotide sequence ID" value="NZ_JMTB01000117.1"/>
</dbReference>
<proteinExistence type="predicted"/>
<evidence type="ECO:0000313" key="1">
    <source>
        <dbReference type="EMBL" id="KFB99296.1"/>
    </source>
</evidence>
<dbReference type="EMBL" id="JMTB01000117">
    <property type="protein sequence ID" value="KFB99296.1"/>
    <property type="molecule type" value="Genomic_DNA"/>
</dbReference>